<gene>
    <name evidence="2" type="ORF">B0H22_102187</name>
    <name evidence="4" type="ORF">C7960_0074</name>
    <name evidence="3" type="ORF">SAMN06295989_10141</name>
</gene>
<evidence type="ECO:0000313" key="5">
    <source>
        <dbReference type="Proteomes" id="UP000217726"/>
    </source>
</evidence>
<reference evidence="3" key="2">
    <citation type="submission" date="2017-09" db="EMBL/GenBank/DDBJ databases">
        <authorList>
            <person name="Ehlers B."/>
            <person name="Leendertz F.H."/>
        </authorList>
    </citation>
    <scope>NUCLEOTIDE SEQUENCE [LARGE SCALE GENOMIC DNA]</scope>
    <source>
        <strain evidence="3">WG-1MB</strain>
    </source>
</reference>
<dbReference type="Proteomes" id="UP000295404">
    <property type="component" value="Unassembled WGS sequence"/>
</dbReference>
<evidence type="ECO:0000313" key="6">
    <source>
        <dbReference type="Proteomes" id="UP000251060"/>
    </source>
</evidence>
<keyword evidence="1" id="KW-1133">Transmembrane helix</keyword>
<evidence type="ECO:0000256" key="1">
    <source>
        <dbReference type="SAM" id="Phobius"/>
    </source>
</evidence>
<proteinExistence type="predicted"/>
<evidence type="ECO:0000313" key="4">
    <source>
        <dbReference type="EMBL" id="TCL10981.1"/>
    </source>
</evidence>
<reference evidence="2 6" key="3">
    <citation type="submission" date="2018-02" db="EMBL/GenBank/DDBJ databases">
        <title>Subsurface microbial communities from deep shales in Ohio and West Virginia, USA.</title>
        <authorList>
            <person name="Wrighton K."/>
        </authorList>
    </citation>
    <scope>NUCLEOTIDE SEQUENCE [LARGE SCALE GENOMIC DNA]</scope>
    <source>
        <strain evidence="2 6">DSM 10369</strain>
        <strain evidence="4 7">WG1_MB</strain>
    </source>
</reference>
<protein>
    <submittedName>
        <fullName evidence="3">Uncharacterized protein</fullName>
    </submittedName>
</protein>
<dbReference type="Proteomes" id="UP000217726">
    <property type="component" value="Unassembled WGS sequence"/>
</dbReference>
<reference evidence="5" key="1">
    <citation type="submission" date="2017-09" db="EMBL/GenBank/DDBJ databases">
        <authorList>
            <person name="Varghese N."/>
            <person name="Submissions S."/>
        </authorList>
    </citation>
    <scope>NUCLEOTIDE SEQUENCE [LARGE SCALE GENOMIC DNA]</scope>
    <source>
        <strain evidence="5">WG-1MB</strain>
    </source>
</reference>
<sequence>MGTWTIINGVIYLVCFAMIGWMLLDAMKVAKK</sequence>
<dbReference type="EMBL" id="OBDR01000001">
    <property type="protein sequence ID" value="SNX99520.1"/>
    <property type="molecule type" value="Genomic_DNA"/>
</dbReference>
<keyword evidence="5" id="KW-1185">Reference proteome</keyword>
<dbReference type="EMBL" id="SMMS01000001">
    <property type="protein sequence ID" value="TCL10981.1"/>
    <property type="molecule type" value="Genomic_DNA"/>
</dbReference>
<evidence type="ECO:0000313" key="3">
    <source>
        <dbReference type="EMBL" id="SNX99520.1"/>
    </source>
</evidence>
<keyword evidence="1" id="KW-0812">Transmembrane</keyword>
<dbReference type="EMBL" id="PVBU01000002">
    <property type="protein sequence ID" value="PQV43463.1"/>
    <property type="molecule type" value="Genomic_DNA"/>
</dbReference>
<name>A0A285EKH8_9EURY</name>
<evidence type="ECO:0000313" key="2">
    <source>
        <dbReference type="EMBL" id="PQV43463.1"/>
    </source>
</evidence>
<dbReference type="Proteomes" id="UP000251060">
    <property type="component" value="Unassembled WGS sequence"/>
</dbReference>
<dbReference type="AlphaFoldDB" id="A0A285EKH8"/>
<keyword evidence="1" id="KW-0472">Membrane</keyword>
<evidence type="ECO:0000313" key="7">
    <source>
        <dbReference type="Proteomes" id="UP000295404"/>
    </source>
</evidence>
<organism evidence="3 5">
    <name type="scientific">Methanohalophilus euhalobius</name>
    <dbReference type="NCBI Taxonomy" id="51203"/>
    <lineage>
        <taxon>Archaea</taxon>
        <taxon>Methanobacteriati</taxon>
        <taxon>Methanobacteriota</taxon>
        <taxon>Stenosarchaea group</taxon>
        <taxon>Methanomicrobia</taxon>
        <taxon>Methanosarcinales</taxon>
        <taxon>Methanosarcinaceae</taxon>
        <taxon>Methanohalophilus</taxon>
    </lineage>
</organism>
<accession>A0A285EKH8</accession>
<feature type="transmembrane region" description="Helical" evidence="1">
    <location>
        <begin position="6"/>
        <end position="24"/>
    </location>
</feature>